<protein>
    <submittedName>
        <fullName evidence="2">Uncharacterized protein</fullName>
    </submittedName>
</protein>
<dbReference type="AlphaFoldDB" id="A0A5N5J285"/>
<accession>A0A5N5J285</accession>
<dbReference type="GO" id="GO:0080043">
    <property type="term" value="F:quercetin 3-O-glucosyltransferase activity"/>
    <property type="evidence" value="ECO:0007669"/>
    <property type="project" value="TreeGrafter"/>
</dbReference>
<comment type="similarity">
    <text evidence="1">Belongs to the UDP-glycosyltransferase family.</text>
</comment>
<dbReference type="SUPFAM" id="SSF53756">
    <property type="entry name" value="UDP-Glycosyltransferase/glycogen phosphorylase"/>
    <property type="match status" value="1"/>
</dbReference>
<evidence type="ECO:0000256" key="1">
    <source>
        <dbReference type="ARBA" id="ARBA00009995"/>
    </source>
</evidence>
<evidence type="ECO:0000313" key="2">
    <source>
        <dbReference type="EMBL" id="KAB5511814.1"/>
    </source>
</evidence>
<name>A0A5N5J285_9ROSI</name>
<dbReference type="Gene3D" id="3.40.50.2000">
    <property type="entry name" value="Glycogen Phosphorylase B"/>
    <property type="match status" value="1"/>
</dbReference>
<evidence type="ECO:0000313" key="3">
    <source>
        <dbReference type="Proteomes" id="UP000326939"/>
    </source>
</evidence>
<gene>
    <name evidence="2" type="ORF">DKX38_028842</name>
</gene>
<proteinExistence type="inferred from homology"/>
<keyword evidence="3" id="KW-1185">Reference proteome</keyword>
<sequence length="121" mass="13424">MEMVASKFIPINFRGYLNDTSSSIVAPVTCIVSDGVMSFTLEAAQELGIPEVLFWTTSACGFLAYAHYRRLIEKGLTPLKDESFLSNGYLDSVIDCIPGMKGIRLRVSQVSLEPPIRKILY</sequence>
<dbReference type="EMBL" id="VDCV01000019">
    <property type="protein sequence ID" value="KAB5511814.1"/>
    <property type="molecule type" value="Genomic_DNA"/>
</dbReference>
<dbReference type="PANTHER" id="PTHR11926:SF774">
    <property type="entry name" value="UDP-GLYCOSYLTRANSFERASE 85A1-RELATED"/>
    <property type="match status" value="1"/>
</dbReference>
<comment type="caution">
    <text evidence="2">The sequence shown here is derived from an EMBL/GenBank/DDBJ whole genome shotgun (WGS) entry which is preliminary data.</text>
</comment>
<dbReference type="PANTHER" id="PTHR11926">
    <property type="entry name" value="GLUCOSYL/GLUCURONOSYL TRANSFERASES"/>
    <property type="match status" value="1"/>
</dbReference>
<dbReference type="Proteomes" id="UP000326939">
    <property type="component" value="Chromosome 19"/>
</dbReference>
<reference evidence="3" key="1">
    <citation type="journal article" date="2019" name="Gigascience">
        <title>De novo genome assembly of the endangered Acer yangbiense, a plant species with extremely small populations endemic to Yunnan Province, China.</title>
        <authorList>
            <person name="Yang J."/>
            <person name="Wariss H.M."/>
            <person name="Tao L."/>
            <person name="Zhang R."/>
            <person name="Yun Q."/>
            <person name="Hollingsworth P."/>
            <person name="Dao Z."/>
            <person name="Luo G."/>
            <person name="Guo H."/>
            <person name="Ma Y."/>
            <person name="Sun W."/>
        </authorList>
    </citation>
    <scope>NUCLEOTIDE SEQUENCE [LARGE SCALE GENOMIC DNA]</scope>
    <source>
        <strain evidence="3">cv. br00</strain>
    </source>
</reference>
<organism evidence="2 3">
    <name type="scientific">Salix brachista</name>
    <dbReference type="NCBI Taxonomy" id="2182728"/>
    <lineage>
        <taxon>Eukaryota</taxon>
        <taxon>Viridiplantae</taxon>
        <taxon>Streptophyta</taxon>
        <taxon>Embryophyta</taxon>
        <taxon>Tracheophyta</taxon>
        <taxon>Spermatophyta</taxon>
        <taxon>Magnoliopsida</taxon>
        <taxon>eudicotyledons</taxon>
        <taxon>Gunneridae</taxon>
        <taxon>Pentapetalae</taxon>
        <taxon>rosids</taxon>
        <taxon>fabids</taxon>
        <taxon>Malpighiales</taxon>
        <taxon>Salicaceae</taxon>
        <taxon>Saliceae</taxon>
        <taxon>Salix</taxon>
    </lineage>
</organism>
<dbReference type="GO" id="GO:0080044">
    <property type="term" value="F:quercetin 7-O-glucosyltransferase activity"/>
    <property type="evidence" value="ECO:0007669"/>
    <property type="project" value="TreeGrafter"/>
</dbReference>